<accession>A0A120MYU7</accession>
<dbReference type="EC" id="1.14.13.25" evidence="1"/>
<protein>
    <submittedName>
        <fullName evidence="1">Methane monooxygenase component C</fullName>
        <ecNumber evidence="1">1.14.13.25</ecNumber>
    </submittedName>
</protein>
<dbReference type="Pfam" id="PF08022">
    <property type="entry name" value="FAD_binding_8"/>
    <property type="match status" value="1"/>
</dbReference>
<dbReference type="EMBL" id="AP017313">
    <property type="protein sequence ID" value="BAU53876.1"/>
    <property type="molecule type" value="Genomic_DNA"/>
</dbReference>
<name>A0A120MYU7_9SPHI</name>
<reference evidence="1 2" key="1">
    <citation type="submission" date="2015-12" db="EMBL/GenBank/DDBJ databases">
        <title>Genome sequence of Mucilaginibacter gotjawali.</title>
        <authorList>
            <person name="Lee J.S."/>
            <person name="Lee K.C."/>
            <person name="Kim K.K."/>
            <person name="Lee B.W."/>
        </authorList>
    </citation>
    <scope>NUCLEOTIDE SEQUENCE [LARGE SCALE GENOMIC DNA]</scope>
    <source>
        <strain evidence="1 2">SA3-7</strain>
    </source>
</reference>
<proteinExistence type="predicted"/>
<evidence type="ECO:0000313" key="2">
    <source>
        <dbReference type="Proteomes" id="UP000218263"/>
    </source>
</evidence>
<dbReference type="AlphaFoldDB" id="A0A120MYU7"/>
<dbReference type="InterPro" id="IPR039261">
    <property type="entry name" value="FNR_nucleotide-bd"/>
</dbReference>
<dbReference type="Gene3D" id="2.40.30.10">
    <property type="entry name" value="Translation factors"/>
    <property type="match status" value="1"/>
</dbReference>
<dbReference type="InterPro" id="IPR001709">
    <property type="entry name" value="Flavoprot_Pyr_Nucl_cyt_Rdtase"/>
</dbReference>
<dbReference type="OrthoDB" id="9789468at2"/>
<organism evidence="1 2">
    <name type="scientific">Mucilaginibacter gotjawali</name>
    <dbReference type="NCBI Taxonomy" id="1550579"/>
    <lineage>
        <taxon>Bacteria</taxon>
        <taxon>Pseudomonadati</taxon>
        <taxon>Bacteroidota</taxon>
        <taxon>Sphingobacteriia</taxon>
        <taxon>Sphingobacteriales</taxon>
        <taxon>Sphingobacteriaceae</taxon>
        <taxon>Mucilaginibacter</taxon>
    </lineage>
</organism>
<dbReference type="InterPro" id="IPR050415">
    <property type="entry name" value="MRET"/>
</dbReference>
<dbReference type="InterPro" id="IPR001433">
    <property type="entry name" value="OxRdtase_FAD/NAD-bd"/>
</dbReference>
<dbReference type="Pfam" id="PF00175">
    <property type="entry name" value="NAD_binding_1"/>
    <property type="match status" value="1"/>
</dbReference>
<dbReference type="SUPFAM" id="SSF63380">
    <property type="entry name" value="Riboflavin synthase domain-like"/>
    <property type="match status" value="1"/>
</dbReference>
<dbReference type="InterPro" id="IPR013112">
    <property type="entry name" value="FAD-bd_8"/>
</dbReference>
<dbReference type="RefSeq" id="WP_096351601.1">
    <property type="nucleotide sequence ID" value="NZ_AP017313.1"/>
</dbReference>
<dbReference type="Proteomes" id="UP000218263">
    <property type="component" value="Chromosome"/>
</dbReference>
<evidence type="ECO:0000313" key="1">
    <source>
        <dbReference type="EMBL" id="BAU53876.1"/>
    </source>
</evidence>
<dbReference type="KEGG" id="mgot:MgSA37_02047"/>
<dbReference type="InterPro" id="IPR017927">
    <property type="entry name" value="FAD-bd_FR_type"/>
</dbReference>
<dbReference type="SUPFAM" id="SSF52343">
    <property type="entry name" value="Ferredoxin reductase-like, C-terminal NADP-linked domain"/>
    <property type="match status" value="1"/>
</dbReference>
<dbReference type="PANTHER" id="PTHR47354">
    <property type="entry name" value="NADH OXIDOREDUCTASE HCR"/>
    <property type="match status" value="1"/>
</dbReference>
<keyword evidence="1" id="KW-0560">Oxidoreductase</keyword>
<sequence>MEKHIVKVLKTEFVTHNVKRFTLQRPAGYTFTSGQATDVSINKPGLENELRPFTFTSLNSDDHLEFTIKIYTGHNGVTEKLLGINGGDELIVHEVFGAINYQGAGLFIAGGAGITPFISILRQLKEDDKLDDNILLFANHTEDDIIIKDELDEMLGKNHVDFIANPLSGKQGRRIDKAALKQYLNPAIKYSYICGPDEFVAQIKNSLIELGVAADRIVMEQ</sequence>
<keyword evidence="2" id="KW-1185">Reference proteome</keyword>
<dbReference type="PANTHER" id="PTHR47354:SF5">
    <property type="entry name" value="PROTEIN RFBI"/>
    <property type="match status" value="1"/>
</dbReference>
<gene>
    <name evidence="1" type="primary">mmoC</name>
    <name evidence="1" type="ORF">MgSA37_02047</name>
</gene>
<dbReference type="PRINTS" id="PR00410">
    <property type="entry name" value="PHEHYDRXLASE"/>
</dbReference>
<dbReference type="PRINTS" id="PR00371">
    <property type="entry name" value="FPNCR"/>
</dbReference>
<dbReference type="GO" id="GO:0015049">
    <property type="term" value="F:methane monooxygenase [NAD(P)H] activity"/>
    <property type="evidence" value="ECO:0007669"/>
    <property type="project" value="UniProtKB-EC"/>
</dbReference>
<dbReference type="Gene3D" id="3.40.50.80">
    <property type="entry name" value="Nucleotide-binding domain of ferredoxin-NADP reductase (FNR) module"/>
    <property type="match status" value="1"/>
</dbReference>
<dbReference type="PROSITE" id="PS51384">
    <property type="entry name" value="FAD_FR"/>
    <property type="match status" value="1"/>
</dbReference>
<dbReference type="InterPro" id="IPR017938">
    <property type="entry name" value="Riboflavin_synthase-like_b-brl"/>
</dbReference>
<keyword evidence="1" id="KW-0503">Monooxygenase</keyword>